<reference evidence="3 4" key="1">
    <citation type="submission" date="2016-07" db="EMBL/GenBank/DDBJ databases">
        <title>Whole-genome of two Shewanella species isolated from a digestive organ of sea cucumber Apostichopus japonicus Selenka 1867.</title>
        <authorList>
            <person name="Hong H.-H."/>
            <person name="Choi H."/>
            <person name="Cheon S."/>
            <person name="Oh J.-S."/>
            <person name="Lee H.-G."/>
            <person name="Park C."/>
        </authorList>
    </citation>
    <scope>NUCLEOTIDE SEQUENCE [LARGE SCALE GENOMIC DNA]</scope>
    <source>
        <strain evidence="3 4">CSB03KR</strain>
    </source>
</reference>
<name>A0A1E5IRT6_SHECO</name>
<evidence type="ECO:0000256" key="1">
    <source>
        <dbReference type="SAM" id="SignalP"/>
    </source>
</evidence>
<keyword evidence="1" id="KW-0732">Signal</keyword>
<comment type="caution">
    <text evidence="3">The sequence shown here is derived from an EMBL/GenBank/DDBJ whole genome shotgun (WGS) entry which is preliminary data.</text>
</comment>
<feature type="chain" id="PRO_5009179072" evidence="1">
    <location>
        <begin position="35"/>
        <end position="103"/>
    </location>
</feature>
<dbReference type="Proteomes" id="UP000095230">
    <property type="component" value="Unassembled WGS sequence"/>
</dbReference>
<dbReference type="EMBL" id="BPEU01000007">
    <property type="protein sequence ID" value="GIU38736.1"/>
    <property type="molecule type" value="Genomic_DNA"/>
</dbReference>
<gene>
    <name evidence="3" type="ORF">BEL05_13335</name>
    <name evidence="2" type="ORF">TUM3794_11740</name>
</gene>
<dbReference type="STRING" id="23.BEL05_13335"/>
<keyword evidence="5" id="KW-1185">Reference proteome</keyword>
<organism evidence="3 4">
    <name type="scientific">Shewanella colwelliana</name>
    <name type="common">Alteromonas colwelliana</name>
    <dbReference type="NCBI Taxonomy" id="23"/>
    <lineage>
        <taxon>Bacteria</taxon>
        <taxon>Pseudomonadati</taxon>
        <taxon>Pseudomonadota</taxon>
        <taxon>Gammaproteobacteria</taxon>
        <taxon>Alteromonadales</taxon>
        <taxon>Shewanellaceae</taxon>
        <taxon>Shewanella</taxon>
    </lineage>
</organism>
<evidence type="ECO:0000313" key="2">
    <source>
        <dbReference type="EMBL" id="GIU38736.1"/>
    </source>
</evidence>
<evidence type="ECO:0000313" key="5">
    <source>
        <dbReference type="Proteomes" id="UP000773469"/>
    </source>
</evidence>
<evidence type="ECO:0000313" key="3">
    <source>
        <dbReference type="EMBL" id="OEG73250.1"/>
    </source>
</evidence>
<dbReference type="AlphaFoldDB" id="A0A1E5IRT6"/>
<reference evidence="2 5" key="2">
    <citation type="submission" date="2021-05" db="EMBL/GenBank/DDBJ databases">
        <title>Molecular characterization for Shewanella algae harboring chromosomal blaOXA-55-like strains isolated from clinical and environment sample.</title>
        <authorList>
            <person name="Ohama Y."/>
            <person name="Aoki K."/>
            <person name="Harada S."/>
            <person name="Moriya K."/>
            <person name="Ishii Y."/>
            <person name="Tateda K."/>
        </authorList>
    </citation>
    <scope>NUCLEOTIDE SEQUENCE [LARGE SCALE GENOMIC DNA]</scope>
    <source>
        <strain evidence="2 5">MBTL60-118</strain>
    </source>
</reference>
<protein>
    <submittedName>
        <fullName evidence="3">Uncharacterized protein</fullName>
    </submittedName>
</protein>
<accession>A0A1E5IRT6</accession>
<dbReference type="RefSeq" id="WP_069671457.1">
    <property type="nucleotide sequence ID" value="NZ_BPEU01000007.1"/>
</dbReference>
<dbReference type="OrthoDB" id="6267327at2"/>
<sequence>MSNSITTTRVNFSGKMALIAAVIVAFAISTQAKANELTPSEQAAVQQHFEILDQHQQASEAQIIDDIQANLDQQMEQAETQFMETTCAEHDRQYDSETQVCYE</sequence>
<dbReference type="Proteomes" id="UP000773469">
    <property type="component" value="Unassembled WGS sequence"/>
</dbReference>
<dbReference type="EMBL" id="MCBT01000043">
    <property type="protein sequence ID" value="OEG73250.1"/>
    <property type="molecule type" value="Genomic_DNA"/>
</dbReference>
<evidence type="ECO:0000313" key="4">
    <source>
        <dbReference type="Proteomes" id="UP000095230"/>
    </source>
</evidence>
<proteinExistence type="predicted"/>
<feature type="signal peptide" evidence="1">
    <location>
        <begin position="1"/>
        <end position="34"/>
    </location>
</feature>